<feature type="domain" description="Protein kinase" evidence="6">
    <location>
        <begin position="845"/>
        <end position="1164"/>
    </location>
</feature>
<dbReference type="Pfam" id="PF08171">
    <property type="entry name" value="Mad3_BUB1_II"/>
    <property type="match status" value="1"/>
</dbReference>
<evidence type="ECO:0000259" key="6">
    <source>
        <dbReference type="PROSITE" id="PS50011"/>
    </source>
</evidence>
<evidence type="ECO:0008006" key="10">
    <source>
        <dbReference type="Google" id="ProtNLM"/>
    </source>
</evidence>
<feature type="compositionally biased region" description="Low complexity" evidence="5">
    <location>
        <begin position="820"/>
        <end position="833"/>
    </location>
</feature>
<evidence type="ECO:0000313" key="9">
    <source>
        <dbReference type="Proteomes" id="UP001215151"/>
    </source>
</evidence>
<dbReference type="SMART" id="SM00777">
    <property type="entry name" value="Mad3_BUB1_I"/>
    <property type="match status" value="1"/>
</dbReference>
<dbReference type="PROSITE" id="PS00108">
    <property type="entry name" value="PROTEIN_KINASE_ST"/>
    <property type="match status" value="1"/>
</dbReference>
<dbReference type="Gene3D" id="1.25.40.430">
    <property type="match status" value="1"/>
</dbReference>
<feature type="compositionally biased region" description="Basic and acidic residues" evidence="5">
    <location>
        <begin position="607"/>
        <end position="620"/>
    </location>
</feature>
<keyword evidence="3" id="KW-0995">Kinetochore</keyword>
<evidence type="ECO:0000256" key="1">
    <source>
        <dbReference type="ARBA" id="ARBA00004629"/>
    </source>
</evidence>
<evidence type="ECO:0000256" key="3">
    <source>
        <dbReference type="ARBA" id="ARBA00022838"/>
    </source>
</evidence>
<dbReference type="SMART" id="SM00220">
    <property type="entry name" value="S_TKc"/>
    <property type="match status" value="1"/>
</dbReference>
<feature type="compositionally biased region" description="Polar residues" evidence="5">
    <location>
        <begin position="590"/>
        <end position="602"/>
    </location>
</feature>
<dbReference type="Pfam" id="PF00069">
    <property type="entry name" value="Pkinase"/>
    <property type="match status" value="1"/>
</dbReference>
<feature type="compositionally biased region" description="Basic and acidic residues" evidence="5">
    <location>
        <begin position="481"/>
        <end position="491"/>
    </location>
</feature>
<dbReference type="GO" id="GO:0005524">
    <property type="term" value="F:ATP binding"/>
    <property type="evidence" value="ECO:0007669"/>
    <property type="project" value="InterPro"/>
</dbReference>
<dbReference type="AlphaFoldDB" id="A0AAD7X466"/>
<dbReference type="GO" id="GO:0004672">
    <property type="term" value="F:protein kinase activity"/>
    <property type="evidence" value="ECO:0007669"/>
    <property type="project" value="InterPro"/>
</dbReference>
<feature type="compositionally biased region" description="Low complexity" evidence="5">
    <location>
        <begin position="546"/>
        <end position="555"/>
    </location>
</feature>
<dbReference type="InterPro" id="IPR013212">
    <property type="entry name" value="Mad3/Bub1_I"/>
</dbReference>
<proteinExistence type="predicted"/>
<feature type="region of interest" description="Disordered" evidence="5">
    <location>
        <begin position="382"/>
        <end position="440"/>
    </location>
</feature>
<sequence>MDPDKAAKLAKKRQRYRERLTVALREEADPLAAYHEFVQWTLDTYKDDIPHSGLIELIDEATRYFLDDDAYKSDLRYLKLWLLYAKLVEDPTVIYAFILSKNIGKIYAETYSGFEEADRIFQLGIQRRARPVEPLKRRYEEFKARTIVPIRTPPSRAKMWDSAPPEARALRSAPLKNHSDQPSASTGPSNPTPVDQPFTTQVPAQPPLVLQSQGPSFRDPYAPMRVPPVPGRRPEKLRFNLSLLFTEDGVEYSMQEARARSMGLLGKKWGPPPEASRSRVAFAGADEGKGNATKTMSRRFAAGAEPTVTLATKEALADVFGMYNSPEKSTRFGTVAGSKHAPVRRIEPVTPVPFAPQARLLSNENATAEKASKSAIFRPFVDENARRENQTPAAATKIQPFVDPENANRSTVTPNPNRPALSLKDPAGPTPGSKQDENARSLKKLVIYTDVDEAKPPPVFTPASATARDRPQGRFDIFTDENAKSATKESVFRPASAGPGSASASKFMPFTDENAPKVFSRPVLKSESASAPARAFTPLVEKDSLPKQSLSSSASNRPVLGERAPLRAVFAPPQPDPEPEHDQPADEAQEQGSSQPDTPTTESESDALAREQFELERQQSRDPLTSESSEDADDYSYEDDPAEEFVPIEDGEGGEDSMFDDGYDYNNGEDEGEDTGGYRAPLGGRFGQFDVMTPITERTFEYTMSTRGSGTPGGMTDHRGAMEAAVQLAAELQEDRDEDGEDDDRFEQIEERTGTLSLADALGVASSFKPPNPCNPFDPPIVSTLLSLIPPDSGFHDLRGSESQQLDGLQKFAKKKMRRTSASSSSSRSASDSDTLEVRLQDRSFAVVDKLGEGGFGAVFEAIDLDLRKKTDSDDDDFDDLSDEDDEEKNRVALKVVKPRNLWEFHVLRRIHSTLPVHLRRSVIAPQALYAFKDESFLILELCKQGTLLDIVNRAPSAGITQQGACLDELLVMFFAIELLRLLEGLHRAGFIHGDVKIDNCLLRLEDVPGPASAWESVYQPSGAGGWACKGIKLIDFGRTIDTRLFPTGQLYVADWQTDARDCFEAREGRPWTFQADYYGLAGIIYCMLYGKYIEASSVVPAAAASADGKIHYKLAVPFKRYWQGELWTKLFDLLLNPTLVRTDGKLPVSDELAAIREEMEGWLQANCNRASNSLKGLLKKVGLAVLGGKDGR</sequence>
<dbReference type="GO" id="GO:0032991">
    <property type="term" value="C:protein-containing complex"/>
    <property type="evidence" value="ECO:0007669"/>
    <property type="project" value="UniProtKB-ARBA"/>
</dbReference>
<reference evidence="8" key="1">
    <citation type="submission" date="2022-11" db="EMBL/GenBank/DDBJ databases">
        <title>Genome Sequence of Cubamyces cubensis.</title>
        <authorList>
            <person name="Buettner E."/>
        </authorList>
    </citation>
    <scope>NUCLEOTIDE SEQUENCE</scope>
    <source>
        <strain evidence="8">MPL-01</strain>
    </source>
</reference>
<evidence type="ECO:0000313" key="8">
    <source>
        <dbReference type="EMBL" id="KAJ8461792.1"/>
    </source>
</evidence>
<dbReference type="SUPFAM" id="SSF56112">
    <property type="entry name" value="Protein kinase-like (PK-like)"/>
    <property type="match status" value="1"/>
</dbReference>
<name>A0AAD7X466_9APHY</name>
<dbReference type="PROSITE" id="PS50011">
    <property type="entry name" value="PROTEIN_KINASE_DOM"/>
    <property type="match status" value="1"/>
</dbReference>
<accession>A0AAD7X466</accession>
<keyword evidence="2" id="KW-0158">Chromosome</keyword>
<organism evidence="8 9">
    <name type="scientific">Trametes cubensis</name>
    <dbReference type="NCBI Taxonomy" id="1111947"/>
    <lineage>
        <taxon>Eukaryota</taxon>
        <taxon>Fungi</taxon>
        <taxon>Dikarya</taxon>
        <taxon>Basidiomycota</taxon>
        <taxon>Agaricomycotina</taxon>
        <taxon>Agaricomycetes</taxon>
        <taxon>Polyporales</taxon>
        <taxon>Polyporaceae</taxon>
        <taxon>Trametes</taxon>
    </lineage>
</organism>
<dbReference type="InterPro" id="IPR000719">
    <property type="entry name" value="Prot_kinase_dom"/>
</dbReference>
<comment type="subcellular location">
    <subcellularLocation>
        <location evidence="1">Chromosome</location>
        <location evidence="1">Centromere</location>
        <location evidence="1">Kinetochore</location>
    </subcellularLocation>
</comment>
<feature type="compositionally biased region" description="Polar residues" evidence="5">
    <location>
        <begin position="180"/>
        <end position="203"/>
    </location>
</feature>
<evidence type="ECO:0000259" key="7">
    <source>
        <dbReference type="PROSITE" id="PS51489"/>
    </source>
</evidence>
<evidence type="ECO:0000256" key="4">
    <source>
        <dbReference type="ARBA" id="ARBA00023328"/>
    </source>
</evidence>
<dbReference type="PANTHER" id="PTHR14030:SF4">
    <property type="entry name" value="BUB1 KINASE, ISOFORM A-RELATED"/>
    <property type="match status" value="1"/>
</dbReference>
<dbReference type="PROSITE" id="PS51489">
    <property type="entry name" value="BUB1_N"/>
    <property type="match status" value="1"/>
</dbReference>
<dbReference type="CDD" id="cd13981">
    <property type="entry name" value="STKc_Bub1_BubR1"/>
    <property type="match status" value="1"/>
</dbReference>
<dbReference type="InterPro" id="IPR011009">
    <property type="entry name" value="Kinase-like_dom_sf"/>
</dbReference>
<feature type="compositionally biased region" description="Acidic residues" evidence="5">
    <location>
        <begin position="628"/>
        <end position="674"/>
    </location>
</feature>
<feature type="compositionally biased region" description="Low complexity" evidence="5">
    <location>
        <begin position="494"/>
        <end position="505"/>
    </location>
</feature>
<keyword evidence="4" id="KW-0137">Centromere</keyword>
<dbReference type="PANTHER" id="PTHR14030">
    <property type="entry name" value="MITOTIC CHECKPOINT SERINE/THREONINE-PROTEIN KINASE BUB1"/>
    <property type="match status" value="1"/>
</dbReference>
<evidence type="ECO:0000256" key="5">
    <source>
        <dbReference type="SAM" id="MobiDB-lite"/>
    </source>
</evidence>
<dbReference type="InterPro" id="IPR008271">
    <property type="entry name" value="Ser/Thr_kinase_AS"/>
</dbReference>
<evidence type="ECO:0000256" key="2">
    <source>
        <dbReference type="ARBA" id="ARBA00022454"/>
    </source>
</evidence>
<protein>
    <recommendedName>
        <fullName evidence="10">Checkpoint serine/threonine-protein kinase bub1</fullName>
    </recommendedName>
</protein>
<feature type="region of interest" description="Disordered" evidence="5">
    <location>
        <begin position="481"/>
        <end position="510"/>
    </location>
</feature>
<dbReference type="EMBL" id="JAPEVG010000523">
    <property type="protein sequence ID" value="KAJ8461792.1"/>
    <property type="molecule type" value="Genomic_DNA"/>
</dbReference>
<dbReference type="InterPro" id="IPR015661">
    <property type="entry name" value="Bub1/Mad3"/>
</dbReference>
<dbReference type="Proteomes" id="UP001215151">
    <property type="component" value="Unassembled WGS sequence"/>
</dbReference>
<dbReference type="Gene3D" id="1.10.510.10">
    <property type="entry name" value="Transferase(Phosphotransferase) domain 1"/>
    <property type="match status" value="1"/>
</dbReference>
<dbReference type="Pfam" id="PF08311">
    <property type="entry name" value="Mad3_BUB1_I"/>
    <property type="match status" value="1"/>
</dbReference>
<dbReference type="GO" id="GO:0000776">
    <property type="term" value="C:kinetochore"/>
    <property type="evidence" value="ECO:0007669"/>
    <property type="project" value="UniProtKB-KW"/>
</dbReference>
<dbReference type="GO" id="GO:0005634">
    <property type="term" value="C:nucleus"/>
    <property type="evidence" value="ECO:0007669"/>
    <property type="project" value="TreeGrafter"/>
</dbReference>
<gene>
    <name evidence="8" type="ORF">ONZ51_g11312</name>
</gene>
<feature type="domain" description="BUB1 N-terminal" evidence="7">
    <location>
        <begin position="20"/>
        <end position="170"/>
    </location>
</feature>
<dbReference type="GO" id="GO:0007094">
    <property type="term" value="P:mitotic spindle assembly checkpoint signaling"/>
    <property type="evidence" value="ECO:0007669"/>
    <property type="project" value="InterPro"/>
</dbReference>
<feature type="region of interest" description="Disordered" evidence="5">
    <location>
        <begin position="522"/>
        <end position="691"/>
    </location>
</feature>
<comment type="caution">
    <text evidence="8">The sequence shown here is derived from an EMBL/GenBank/DDBJ whole genome shotgun (WGS) entry which is preliminary data.</text>
</comment>
<keyword evidence="9" id="KW-1185">Reference proteome</keyword>
<dbReference type="Gene3D" id="6.10.20.170">
    <property type="match status" value="1"/>
</dbReference>
<feature type="region of interest" description="Disordered" evidence="5">
    <location>
        <begin position="813"/>
        <end position="835"/>
    </location>
</feature>
<dbReference type="InterPro" id="IPR012572">
    <property type="entry name" value="Mad3/Bub1_II"/>
</dbReference>
<dbReference type="GO" id="GO:0051754">
    <property type="term" value="P:meiotic sister chromatid cohesion, centromeric"/>
    <property type="evidence" value="ECO:0007669"/>
    <property type="project" value="TreeGrafter"/>
</dbReference>
<feature type="region of interest" description="Disordered" evidence="5">
    <location>
        <begin position="174"/>
        <end position="229"/>
    </location>
</feature>